<feature type="transmembrane region" description="Helical" evidence="1">
    <location>
        <begin position="30"/>
        <end position="48"/>
    </location>
</feature>
<gene>
    <name evidence="2" type="ORF">DERP_014329</name>
</gene>
<evidence type="ECO:0000313" key="2">
    <source>
        <dbReference type="EMBL" id="KAH9427070.1"/>
    </source>
</evidence>
<reference evidence="2 3" key="2">
    <citation type="journal article" date="2022" name="Mol. Biol. Evol.">
        <title>Comparative Genomics Reveals Insights into the Divergent Evolution of Astigmatic Mites and Household Pest Adaptations.</title>
        <authorList>
            <person name="Xiong Q."/>
            <person name="Wan A.T."/>
            <person name="Liu X."/>
            <person name="Fung C.S."/>
            <person name="Xiao X."/>
            <person name="Malainual N."/>
            <person name="Hou J."/>
            <person name="Wang L."/>
            <person name="Wang M."/>
            <person name="Yang K.Y."/>
            <person name="Cui Y."/>
            <person name="Leung E.L."/>
            <person name="Nong W."/>
            <person name="Shin S.K."/>
            <person name="Au S.W."/>
            <person name="Jeong K.Y."/>
            <person name="Chew F.T."/>
            <person name="Hui J.H."/>
            <person name="Leung T.F."/>
            <person name="Tungtrongchitr A."/>
            <person name="Zhong N."/>
            <person name="Liu Z."/>
            <person name="Tsui S.K."/>
        </authorList>
    </citation>
    <scope>NUCLEOTIDE SEQUENCE [LARGE SCALE GENOMIC DNA]</scope>
    <source>
        <strain evidence="2">Derp</strain>
    </source>
</reference>
<proteinExistence type="predicted"/>
<evidence type="ECO:0000313" key="3">
    <source>
        <dbReference type="Proteomes" id="UP000887458"/>
    </source>
</evidence>
<evidence type="ECO:0000256" key="1">
    <source>
        <dbReference type="SAM" id="Phobius"/>
    </source>
</evidence>
<keyword evidence="3" id="KW-1185">Reference proteome</keyword>
<keyword evidence="1" id="KW-0472">Membrane</keyword>
<dbReference type="Proteomes" id="UP000887458">
    <property type="component" value="Unassembled WGS sequence"/>
</dbReference>
<accession>A0ABQ8JWT1</accession>
<keyword evidence="1" id="KW-1133">Transmembrane helix</keyword>
<organism evidence="2 3">
    <name type="scientific">Dermatophagoides pteronyssinus</name>
    <name type="common">European house dust mite</name>
    <dbReference type="NCBI Taxonomy" id="6956"/>
    <lineage>
        <taxon>Eukaryota</taxon>
        <taxon>Metazoa</taxon>
        <taxon>Ecdysozoa</taxon>
        <taxon>Arthropoda</taxon>
        <taxon>Chelicerata</taxon>
        <taxon>Arachnida</taxon>
        <taxon>Acari</taxon>
        <taxon>Acariformes</taxon>
        <taxon>Sarcoptiformes</taxon>
        <taxon>Astigmata</taxon>
        <taxon>Psoroptidia</taxon>
        <taxon>Analgoidea</taxon>
        <taxon>Pyroglyphidae</taxon>
        <taxon>Dermatophagoidinae</taxon>
        <taxon>Dermatophagoides</taxon>
    </lineage>
</organism>
<reference evidence="2 3" key="1">
    <citation type="journal article" date="2018" name="J. Allergy Clin. Immunol.">
        <title>High-quality assembly of Dermatophagoides pteronyssinus genome and transcriptome reveals a wide range of novel allergens.</title>
        <authorList>
            <person name="Liu X.Y."/>
            <person name="Yang K.Y."/>
            <person name="Wang M.Q."/>
            <person name="Kwok J.S."/>
            <person name="Zeng X."/>
            <person name="Yang Z."/>
            <person name="Xiao X.J."/>
            <person name="Lau C.P."/>
            <person name="Li Y."/>
            <person name="Huang Z.M."/>
            <person name="Ba J.G."/>
            <person name="Yim A.K."/>
            <person name="Ouyang C.Y."/>
            <person name="Ngai S.M."/>
            <person name="Chan T.F."/>
            <person name="Leung E.L."/>
            <person name="Liu L."/>
            <person name="Liu Z.G."/>
            <person name="Tsui S.K."/>
        </authorList>
    </citation>
    <scope>NUCLEOTIDE SEQUENCE [LARGE SCALE GENOMIC DNA]</scope>
    <source>
        <strain evidence="2">Derp</strain>
    </source>
</reference>
<sequence>MILQRVRFTSDWSNSGVYLGKGIIKWSGEITTVVGIIIGLFGFIYYWHCLKKINIYINTLQNKNDINRAFIKQDEHYE</sequence>
<comment type="caution">
    <text evidence="2">The sequence shown here is derived from an EMBL/GenBank/DDBJ whole genome shotgun (WGS) entry which is preliminary data.</text>
</comment>
<protein>
    <submittedName>
        <fullName evidence="2">Uncharacterized protein</fullName>
    </submittedName>
</protein>
<name>A0ABQ8JWT1_DERPT</name>
<dbReference type="EMBL" id="NJHN03000001">
    <property type="protein sequence ID" value="KAH9427070.1"/>
    <property type="molecule type" value="Genomic_DNA"/>
</dbReference>
<keyword evidence="1" id="KW-0812">Transmembrane</keyword>